<comment type="caution">
    <text evidence="1">The sequence shown here is derived from an EMBL/GenBank/DDBJ whole genome shotgun (WGS) entry which is preliminary data.</text>
</comment>
<evidence type="ECO:0000313" key="1">
    <source>
        <dbReference type="EMBL" id="DAD35373.1"/>
    </source>
</evidence>
<protein>
    <submittedName>
        <fullName evidence="1">Uncharacterized protein</fullName>
    </submittedName>
</protein>
<accession>A0A822YTD6</accession>
<dbReference type="AlphaFoldDB" id="A0A822YTD6"/>
<gene>
    <name evidence="1" type="ORF">HUJ06_006013</name>
</gene>
<proteinExistence type="predicted"/>
<sequence>MTTALTIQTEQDMVNILYREVMDLHSEGFDIQVISVVFEYLVENEKEAMMFIAREKILWAQMVYTILTKLLGFRRMP</sequence>
<organism evidence="1 2">
    <name type="scientific">Nelumbo nucifera</name>
    <name type="common">Sacred lotus</name>
    <dbReference type="NCBI Taxonomy" id="4432"/>
    <lineage>
        <taxon>Eukaryota</taxon>
        <taxon>Viridiplantae</taxon>
        <taxon>Streptophyta</taxon>
        <taxon>Embryophyta</taxon>
        <taxon>Tracheophyta</taxon>
        <taxon>Spermatophyta</taxon>
        <taxon>Magnoliopsida</taxon>
        <taxon>Proteales</taxon>
        <taxon>Nelumbonaceae</taxon>
        <taxon>Nelumbo</taxon>
    </lineage>
</organism>
<reference evidence="1 2" key="1">
    <citation type="journal article" date="2020" name="Mol. Biol. Evol.">
        <title>Distinct Expression and Methylation Patterns for Genes with Different Fates following a Single Whole-Genome Duplication in Flowering Plants.</title>
        <authorList>
            <person name="Shi T."/>
            <person name="Rahmani R.S."/>
            <person name="Gugger P.F."/>
            <person name="Wang M."/>
            <person name="Li H."/>
            <person name="Zhang Y."/>
            <person name="Li Z."/>
            <person name="Wang Q."/>
            <person name="Van de Peer Y."/>
            <person name="Marchal K."/>
            <person name="Chen J."/>
        </authorList>
    </citation>
    <scope>NUCLEOTIDE SEQUENCE [LARGE SCALE GENOMIC DNA]</scope>
    <source>
        <tissue evidence="1">Leaf</tissue>
    </source>
</reference>
<keyword evidence="2" id="KW-1185">Reference proteome</keyword>
<dbReference type="Proteomes" id="UP000607653">
    <property type="component" value="Unassembled WGS sequence"/>
</dbReference>
<dbReference type="EMBL" id="DUZY01000004">
    <property type="protein sequence ID" value="DAD35373.1"/>
    <property type="molecule type" value="Genomic_DNA"/>
</dbReference>
<evidence type="ECO:0000313" key="2">
    <source>
        <dbReference type="Proteomes" id="UP000607653"/>
    </source>
</evidence>
<name>A0A822YTD6_NELNU</name>